<evidence type="ECO:0000313" key="3">
    <source>
        <dbReference type="Proteomes" id="UP000663870"/>
    </source>
</evidence>
<gene>
    <name evidence="2" type="ORF">JXQ802_LOCUS38025</name>
    <name evidence="1" type="ORF">PYM288_LOCUS24356</name>
</gene>
<accession>A0A815Q580</accession>
<protein>
    <submittedName>
        <fullName evidence="2">Uncharacterized protein</fullName>
    </submittedName>
</protein>
<name>A0A815Q580_9BILA</name>
<organism evidence="2 3">
    <name type="scientific">Rotaria sordida</name>
    <dbReference type="NCBI Taxonomy" id="392033"/>
    <lineage>
        <taxon>Eukaryota</taxon>
        <taxon>Metazoa</taxon>
        <taxon>Spiralia</taxon>
        <taxon>Gnathifera</taxon>
        <taxon>Rotifera</taxon>
        <taxon>Eurotatoria</taxon>
        <taxon>Bdelloidea</taxon>
        <taxon>Philodinida</taxon>
        <taxon>Philodinidae</taxon>
        <taxon>Rotaria</taxon>
    </lineage>
</organism>
<dbReference type="EMBL" id="CAJNOH010001218">
    <property type="protein sequence ID" value="CAF1191230.1"/>
    <property type="molecule type" value="Genomic_DNA"/>
</dbReference>
<reference evidence="2" key="1">
    <citation type="submission" date="2021-02" db="EMBL/GenBank/DDBJ databases">
        <authorList>
            <person name="Nowell W R."/>
        </authorList>
    </citation>
    <scope>NUCLEOTIDE SEQUENCE</scope>
</reference>
<comment type="caution">
    <text evidence="2">The sequence shown here is derived from an EMBL/GenBank/DDBJ whole genome shotgun (WGS) entry which is preliminary data.</text>
</comment>
<dbReference type="Proteomes" id="UP000663854">
    <property type="component" value="Unassembled WGS sequence"/>
</dbReference>
<evidence type="ECO:0000313" key="1">
    <source>
        <dbReference type="EMBL" id="CAF1191230.1"/>
    </source>
</evidence>
<dbReference type="EMBL" id="CAJNOL010002077">
    <property type="protein sequence ID" value="CAF1458479.1"/>
    <property type="molecule type" value="Genomic_DNA"/>
</dbReference>
<dbReference type="Proteomes" id="UP000663870">
    <property type="component" value="Unassembled WGS sequence"/>
</dbReference>
<proteinExistence type="predicted"/>
<evidence type="ECO:0000313" key="2">
    <source>
        <dbReference type="EMBL" id="CAF1458479.1"/>
    </source>
</evidence>
<keyword evidence="3" id="KW-1185">Reference proteome</keyword>
<sequence length="74" mass="8786">MSFDDCLALLDGRFKQLMTLIVLINNIKYHSSNVYNIDDLPNLKYFSLITYYCLSDIYNTEILPLFRRCQILKN</sequence>
<dbReference type="AlphaFoldDB" id="A0A815Q580"/>